<gene>
    <name evidence="2" type="ORF">PXEA_LOCUS14150</name>
</gene>
<feature type="compositionally biased region" description="Polar residues" evidence="1">
    <location>
        <begin position="43"/>
        <end position="57"/>
    </location>
</feature>
<proteinExistence type="predicted"/>
<dbReference type="AlphaFoldDB" id="A0A448WUN6"/>
<evidence type="ECO:0000313" key="2">
    <source>
        <dbReference type="EMBL" id="VEL20710.1"/>
    </source>
</evidence>
<evidence type="ECO:0000256" key="1">
    <source>
        <dbReference type="SAM" id="MobiDB-lite"/>
    </source>
</evidence>
<comment type="caution">
    <text evidence="2">The sequence shown here is derived from an EMBL/GenBank/DDBJ whole genome shotgun (WGS) entry which is preliminary data.</text>
</comment>
<feature type="compositionally biased region" description="Polar residues" evidence="1">
    <location>
        <begin position="134"/>
        <end position="143"/>
    </location>
</feature>
<feature type="compositionally biased region" description="Basic and acidic residues" evidence="1">
    <location>
        <begin position="1"/>
        <end position="22"/>
    </location>
</feature>
<dbReference type="EMBL" id="CAAALY010047675">
    <property type="protein sequence ID" value="VEL20710.1"/>
    <property type="molecule type" value="Genomic_DNA"/>
</dbReference>
<feature type="region of interest" description="Disordered" evidence="1">
    <location>
        <begin position="93"/>
        <end position="250"/>
    </location>
</feature>
<feature type="region of interest" description="Disordered" evidence="1">
    <location>
        <begin position="1"/>
        <end position="57"/>
    </location>
</feature>
<evidence type="ECO:0000313" key="3">
    <source>
        <dbReference type="Proteomes" id="UP000784294"/>
    </source>
</evidence>
<organism evidence="2 3">
    <name type="scientific">Protopolystoma xenopodis</name>
    <dbReference type="NCBI Taxonomy" id="117903"/>
    <lineage>
        <taxon>Eukaryota</taxon>
        <taxon>Metazoa</taxon>
        <taxon>Spiralia</taxon>
        <taxon>Lophotrochozoa</taxon>
        <taxon>Platyhelminthes</taxon>
        <taxon>Monogenea</taxon>
        <taxon>Polyopisthocotylea</taxon>
        <taxon>Polystomatidea</taxon>
        <taxon>Polystomatidae</taxon>
        <taxon>Protopolystoma</taxon>
    </lineage>
</organism>
<feature type="compositionally biased region" description="Basic and acidic residues" evidence="1">
    <location>
        <begin position="218"/>
        <end position="237"/>
    </location>
</feature>
<sequence length="250" mass="26891">MPEEAEAKVEEAKNTLEVEDRPGAIGSVSDQCTAPLASHEDSWNSSSPGFRQPVTNPATISSFMPPFVHDLAPPLVPTRHTTGAGVRGVQTLASRQTPSEASQLEEFPELKTKSGPNINEASYLLHTPPPVPPFSSQVSNISLNHPGPVVPPRNNPPPQLPPIPWPPVQTPSLSHLVSINGSSNTVSSRDSASGEPWRSSLLAMRSSDLISSGSEGYLEPKRTRLPGHEEENEEHIMDLQLDPISFTNGE</sequence>
<feature type="compositionally biased region" description="Polar residues" evidence="1">
    <location>
        <begin position="172"/>
        <end position="191"/>
    </location>
</feature>
<feature type="compositionally biased region" description="Pro residues" evidence="1">
    <location>
        <begin position="148"/>
        <end position="169"/>
    </location>
</feature>
<protein>
    <submittedName>
        <fullName evidence="2">Uncharacterized protein</fullName>
    </submittedName>
</protein>
<name>A0A448WUN6_9PLAT</name>
<reference evidence="2" key="1">
    <citation type="submission" date="2018-11" db="EMBL/GenBank/DDBJ databases">
        <authorList>
            <consortium name="Pathogen Informatics"/>
        </authorList>
    </citation>
    <scope>NUCLEOTIDE SEQUENCE</scope>
</reference>
<feature type="compositionally biased region" description="Polar residues" evidence="1">
    <location>
        <begin position="93"/>
        <end position="102"/>
    </location>
</feature>
<dbReference type="Proteomes" id="UP000784294">
    <property type="component" value="Unassembled WGS sequence"/>
</dbReference>
<accession>A0A448WUN6</accession>
<keyword evidence="3" id="KW-1185">Reference proteome</keyword>